<keyword evidence="5" id="KW-1185">Reference proteome</keyword>
<dbReference type="GO" id="GO:0006633">
    <property type="term" value="P:fatty acid biosynthetic process"/>
    <property type="evidence" value="ECO:0007669"/>
    <property type="project" value="TreeGrafter"/>
</dbReference>
<dbReference type="Proteomes" id="UP000199689">
    <property type="component" value="Unassembled WGS sequence"/>
</dbReference>
<dbReference type="FunFam" id="3.40.50.720:FF:000084">
    <property type="entry name" value="Short-chain dehydrogenase reductase"/>
    <property type="match status" value="1"/>
</dbReference>
<dbReference type="GO" id="GO:0008206">
    <property type="term" value="P:bile acid metabolic process"/>
    <property type="evidence" value="ECO:0007669"/>
    <property type="project" value="UniProtKB-ARBA"/>
</dbReference>
<comment type="similarity">
    <text evidence="1">Belongs to the short-chain dehydrogenases/reductases (SDR) family.</text>
</comment>
<dbReference type="PRINTS" id="PR00080">
    <property type="entry name" value="SDRFAMILY"/>
</dbReference>
<dbReference type="InterPro" id="IPR002347">
    <property type="entry name" value="SDR_fam"/>
</dbReference>
<dbReference type="Gene3D" id="3.40.50.720">
    <property type="entry name" value="NAD(P)-binding Rossmann-like Domain"/>
    <property type="match status" value="1"/>
</dbReference>
<dbReference type="GO" id="GO:0016616">
    <property type="term" value="F:oxidoreductase activity, acting on the CH-OH group of donors, NAD or NADP as acceptor"/>
    <property type="evidence" value="ECO:0007669"/>
    <property type="project" value="TreeGrafter"/>
</dbReference>
<dbReference type="STRING" id="209880.SAMN02910343_00019"/>
<organism evidence="4 5">
    <name type="scientific">Allisonella histaminiformans</name>
    <dbReference type="NCBI Taxonomy" id="209880"/>
    <lineage>
        <taxon>Bacteria</taxon>
        <taxon>Bacillati</taxon>
        <taxon>Bacillota</taxon>
        <taxon>Negativicutes</taxon>
        <taxon>Veillonellales</taxon>
        <taxon>Veillonellaceae</taxon>
        <taxon>Allisonella</taxon>
    </lineage>
</organism>
<protein>
    <submittedName>
        <fullName evidence="4">NAD(P)-dependent dehydrogenase, short-chain alcohol dehydrogenase family</fullName>
    </submittedName>
</protein>
<gene>
    <name evidence="4" type="ORF">SAMN02910343_00019</name>
</gene>
<dbReference type="Pfam" id="PF13561">
    <property type="entry name" value="adh_short_C2"/>
    <property type="match status" value="1"/>
</dbReference>
<dbReference type="RefSeq" id="WP_234944870.1">
    <property type="nucleotide sequence ID" value="NZ_FMXA01000003.1"/>
</dbReference>
<dbReference type="InterPro" id="IPR020904">
    <property type="entry name" value="Sc_DH/Rdtase_CS"/>
</dbReference>
<dbReference type="PANTHER" id="PTHR42760:SF133">
    <property type="entry name" value="3-OXOACYL-[ACYL-CARRIER-PROTEIN] REDUCTASE"/>
    <property type="match status" value="1"/>
</dbReference>
<name>A0A1G5UUR4_9FIRM</name>
<dbReference type="InterPro" id="IPR057326">
    <property type="entry name" value="KR_dom"/>
</dbReference>
<dbReference type="PRINTS" id="PR00081">
    <property type="entry name" value="GDHRDH"/>
</dbReference>
<accession>A0A1G5UUR4</accession>
<dbReference type="PROSITE" id="PS51257">
    <property type="entry name" value="PROKAR_LIPOPROTEIN"/>
    <property type="match status" value="1"/>
</dbReference>
<keyword evidence="2" id="KW-0560">Oxidoreductase</keyword>
<evidence type="ECO:0000313" key="5">
    <source>
        <dbReference type="Proteomes" id="UP000199689"/>
    </source>
</evidence>
<dbReference type="SMART" id="SM00822">
    <property type="entry name" value="PKS_KR"/>
    <property type="match status" value="1"/>
</dbReference>
<feature type="domain" description="Ketoreductase" evidence="3">
    <location>
        <begin position="7"/>
        <end position="183"/>
    </location>
</feature>
<sequence>MKEKIKRLVLITGGTSGIGLAAAACVSRDGYTPVLLGRNPERGREAERKVQGSRYIPCDVTSTKDINRVVKEAEAMGRIEGLVAAAGQYAEGLVENIRDEDMENLFRVNVFGVIASVRAVIPVFRKYGRGSIVVVSSDAAVQGNIQGGLYSATKGAVTAFARSAALELAVEKVRINVVCPGDIKTPLLKRQFAAYGGSEKETAELYPLMRIGRPEEVGEVISFLLSDRASFMTGSVVMVDGGLTDW</sequence>
<dbReference type="PANTHER" id="PTHR42760">
    <property type="entry name" value="SHORT-CHAIN DEHYDROGENASES/REDUCTASES FAMILY MEMBER"/>
    <property type="match status" value="1"/>
</dbReference>
<dbReference type="EMBL" id="FMXA01000003">
    <property type="protein sequence ID" value="SDA37068.1"/>
    <property type="molecule type" value="Genomic_DNA"/>
</dbReference>
<dbReference type="GeneID" id="87755075"/>
<dbReference type="AlphaFoldDB" id="A0A1G5UUR4"/>
<dbReference type="CDD" id="cd05233">
    <property type="entry name" value="SDR_c"/>
    <property type="match status" value="1"/>
</dbReference>
<dbReference type="SUPFAM" id="SSF51735">
    <property type="entry name" value="NAD(P)-binding Rossmann-fold domains"/>
    <property type="match status" value="1"/>
</dbReference>
<evidence type="ECO:0000259" key="3">
    <source>
        <dbReference type="SMART" id="SM00822"/>
    </source>
</evidence>
<dbReference type="GO" id="GO:0048038">
    <property type="term" value="F:quinone binding"/>
    <property type="evidence" value="ECO:0007669"/>
    <property type="project" value="TreeGrafter"/>
</dbReference>
<dbReference type="PROSITE" id="PS00061">
    <property type="entry name" value="ADH_SHORT"/>
    <property type="match status" value="1"/>
</dbReference>
<evidence type="ECO:0000256" key="1">
    <source>
        <dbReference type="ARBA" id="ARBA00006484"/>
    </source>
</evidence>
<dbReference type="InterPro" id="IPR036291">
    <property type="entry name" value="NAD(P)-bd_dom_sf"/>
</dbReference>
<evidence type="ECO:0000256" key="2">
    <source>
        <dbReference type="ARBA" id="ARBA00023002"/>
    </source>
</evidence>
<proteinExistence type="inferred from homology"/>
<evidence type="ECO:0000313" key="4">
    <source>
        <dbReference type="EMBL" id="SDA37068.1"/>
    </source>
</evidence>
<reference evidence="4 5" key="1">
    <citation type="submission" date="2016-10" db="EMBL/GenBank/DDBJ databases">
        <authorList>
            <person name="de Groot N.N."/>
        </authorList>
    </citation>
    <scope>NUCLEOTIDE SEQUENCE [LARGE SCALE GENOMIC DNA]</scope>
    <source>
        <strain evidence="4 5">DSM 15230</strain>
    </source>
</reference>